<keyword evidence="2" id="KW-0238">DNA-binding</keyword>
<dbReference type="InterPro" id="IPR051642">
    <property type="entry name" value="SWI6-like"/>
</dbReference>
<dbReference type="InterPro" id="IPR003163">
    <property type="entry name" value="Tscrpt_reg_HTH_APSES-type"/>
</dbReference>
<dbReference type="GO" id="GO:0003677">
    <property type="term" value="F:DNA binding"/>
    <property type="evidence" value="ECO:0007669"/>
    <property type="project" value="UniProtKB-KW"/>
</dbReference>
<dbReference type="PROSITE" id="PS51299">
    <property type="entry name" value="HTH_APSES"/>
    <property type="match status" value="1"/>
</dbReference>
<evidence type="ECO:0000259" key="1">
    <source>
        <dbReference type="PROSITE" id="PS51299"/>
    </source>
</evidence>
<accession>A0A6A6P432</accession>
<gene>
    <name evidence="2" type="ORF">BDY21DRAFT_263586</name>
</gene>
<feature type="domain" description="HTH APSES-type" evidence="1">
    <location>
        <begin position="66"/>
        <end position="191"/>
    </location>
</feature>
<proteinExistence type="predicted"/>
<dbReference type="GO" id="GO:0000981">
    <property type="term" value="F:DNA-binding transcription factor activity, RNA polymerase II-specific"/>
    <property type="evidence" value="ECO:0007669"/>
    <property type="project" value="UniProtKB-ARBA"/>
</dbReference>
<dbReference type="Proteomes" id="UP000799766">
    <property type="component" value="Unassembled WGS sequence"/>
</dbReference>
<dbReference type="Gene3D" id="3.10.260.10">
    <property type="entry name" value="Transcription regulator HTH, APSES-type DNA-binding domain"/>
    <property type="match status" value="1"/>
</dbReference>
<protein>
    <submittedName>
        <fullName evidence="2">Transcription regulator HTH, apses-type DNA-binding domain-containing protein</fullName>
    </submittedName>
</protein>
<sequence length="206" mass="23338">PTPKREKLPKDAAVFTKAEFRGEVLFWPQEAGPDEKLAAAHRKFELNPMGHIADYCRHIPYKSDKKTFVAKTGRDSFEVFQYTFKLPWQEPDENGKIPEHVVMWDYNVGLVRITPFFKCFKYPKTMPAKCISQNPGLSDLVHSITGGSIVAQGYWVPYKAAKAIAATFCYEIRHALTPVFGPDFVNQCIPPGSPNFQNFKINPAIV</sequence>
<dbReference type="OrthoDB" id="5562739at2759"/>
<dbReference type="GO" id="GO:0033309">
    <property type="term" value="C:SBF transcription complex"/>
    <property type="evidence" value="ECO:0007669"/>
    <property type="project" value="TreeGrafter"/>
</dbReference>
<dbReference type="AlphaFoldDB" id="A0A6A6P432"/>
<feature type="non-terminal residue" evidence="2">
    <location>
        <position position="206"/>
    </location>
</feature>
<keyword evidence="3" id="KW-1185">Reference proteome</keyword>
<dbReference type="GO" id="GO:0030907">
    <property type="term" value="C:MBF transcription complex"/>
    <property type="evidence" value="ECO:0007669"/>
    <property type="project" value="TreeGrafter"/>
</dbReference>
<feature type="non-terminal residue" evidence="2">
    <location>
        <position position="1"/>
    </location>
</feature>
<dbReference type="PANTHER" id="PTHR43828:SF5">
    <property type="entry name" value="TRANSCRIPTIONAL REPRESSOR XBP1"/>
    <property type="match status" value="1"/>
</dbReference>
<dbReference type="EMBL" id="MU001677">
    <property type="protein sequence ID" value="KAF2458756.1"/>
    <property type="molecule type" value="Genomic_DNA"/>
</dbReference>
<reference evidence="2" key="1">
    <citation type="journal article" date="2020" name="Stud. Mycol.">
        <title>101 Dothideomycetes genomes: a test case for predicting lifestyles and emergence of pathogens.</title>
        <authorList>
            <person name="Haridas S."/>
            <person name="Albert R."/>
            <person name="Binder M."/>
            <person name="Bloem J."/>
            <person name="Labutti K."/>
            <person name="Salamov A."/>
            <person name="Andreopoulos B."/>
            <person name="Baker S."/>
            <person name="Barry K."/>
            <person name="Bills G."/>
            <person name="Bluhm B."/>
            <person name="Cannon C."/>
            <person name="Castanera R."/>
            <person name="Culley D."/>
            <person name="Daum C."/>
            <person name="Ezra D."/>
            <person name="Gonzalez J."/>
            <person name="Henrissat B."/>
            <person name="Kuo A."/>
            <person name="Liang C."/>
            <person name="Lipzen A."/>
            <person name="Lutzoni F."/>
            <person name="Magnuson J."/>
            <person name="Mondo S."/>
            <person name="Nolan M."/>
            <person name="Ohm R."/>
            <person name="Pangilinan J."/>
            <person name="Park H.-J."/>
            <person name="Ramirez L."/>
            <person name="Alfaro M."/>
            <person name="Sun H."/>
            <person name="Tritt A."/>
            <person name="Yoshinaga Y."/>
            <person name="Zwiers L.-H."/>
            <person name="Turgeon B."/>
            <person name="Goodwin S."/>
            <person name="Spatafora J."/>
            <person name="Crous P."/>
            <person name="Grigoriev I."/>
        </authorList>
    </citation>
    <scope>NUCLEOTIDE SEQUENCE</scope>
    <source>
        <strain evidence="2">ATCC 16933</strain>
    </source>
</reference>
<organism evidence="2 3">
    <name type="scientific">Lineolata rhizophorae</name>
    <dbReference type="NCBI Taxonomy" id="578093"/>
    <lineage>
        <taxon>Eukaryota</taxon>
        <taxon>Fungi</taxon>
        <taxon>Dikarya</taxon>
        <taxon>Ascomycota</taxon>
        <taxon>Pezizomycotina</taxon>
        <taxon>Dothideomycetes</taxon>
        <taxon>Dothideomycetes incertae sedis</taxon>
        <taxon>Lineolatales</taxon>
        <taxon>Lineolataceae</taxon>
        <taxon>Lineolata</taxon>
    </lineage>
</organism>
<name>A0A6A6P432_9PEZI</name>
<evidence type="ECO:0000313" key="3">
    <source>
        <dbReference type="Proteomes" id="UP000799766"/>
    </source>
</evidence>
<dbReference type="PANTHER" id="PTHR43828">
    <property type="entry name" value="ASPARAGINASE"/>
    <property type="match status" value="1"/>
</dbReference>
<dbReference type="SUPFAM" id="SSF54616">
    <property type="entry name" value="DNA-binding domain of Mlu1-box binding protein MBP1"/>
    <property type="match status" value="1"/>
</dbReference>
<dbReference type="InterPro" id="IPR036887">
    <property type="entry name" value="HTH_APSES_sf"/>
</dbReference>
<evidence type="ECO:0000313" key="2">
    <source>
        <dbReference type="EMBL" id="KAF2458756.1"/>
    </source>
</evidence>